<dbReference type="Proteomes" id="UP000095287">
    <property type="component" value="Unplaced"/>
</dbReference>
<sequence>MVSPAVLVAAVVVALTVFPDHADTCAANGCAANGVCGASPACYQAQPAVGCGGGCGPRYGCGNYGCYRMRARAAHNFQPGRTHSRNTPMLRAVDELRYQRTDGGSQPMRELDDLTAASPSVAALRRSSVAFSNPNEAFLNCCMDRKLPDACLRHCNFQGYSKETLTAMYFKTDACPIQAMSEIQFCAAQGRDHRACCARNGLTTTLAGSKCLTFCDQRPGRVTQLDTSYISCFDRFESMKACFWHDITRYFRH</sequence>
<protein>
    <submittedName>
        <fullName evidence="4">DB domain-containing protein</fullName>
    </submittedName>
</protein>
<dbReference type="InterPro" id="IPR002602">
    <property type="entry name" value="DB"/>
</dbReference>
<evidence type="ECO:0000256" key="1">
    <source>
        <dbReference type="SAM" id="SignalP"/>
    </source>
</evidence>
<dbReference type="AlphaFoldDB" id="A0A1I7ZH46"/>
<feature type="domain" description="Domain of unknown function DB" evidence="2">
    <location>
        <begin position="141"/>
        <end position="243"/>
    </location>
</feature>
<evidence type="ECO:0000313" key="3">
    <source>
        <dbReference type="Proteomes" id="UP000095287"/>
    </source>
</evidence>
<dbReference type="WBParaSite" id="L893_g26372.t2">
    <property type="protein sequence ID" value="L893_g26372.t2"/>
    <property type="gene ID" value="L893_g26372"/>
</dbReference>
<dbReference type="PANTHER" id="PTHR46705">
    <property type="entry name" value="PROTEIN CBG09805"/>
    <property type="match status" value="1"/>
</dbReference>
<organism evidence="3 4">
    <name type="scientific">Steinernema glaseri</name>
    <dbReference type="NCBI Taxonomy" id="37863"/>
    <lineage>
        <taxon>Eukaryota</taxon>
        <taxon>Metazoa</taxon>
        <taxon>Ecdysozoa</taxon>
        <taxon>Nematoda</taxon>
        <taxon>Chromadorea</taxon>
        <taxon>Rhabditida</taxon>
        <taxon>Tylenchina</taxon>
        <taxon>Panagrolaimomorpha</taxon>
        <taxon>Strongyloidoidea</taxon>
        <taxon>Steinernematidae</taxon>
        <taxon>Steinernema</taxon>
    </lineage>
</organism>
<feature type="chain" id="PRO_5009313447" evidence="1">
    <location>
        <begin position="23"/>
        <end position="253"/>
    </location>
</feature>
<keyword evidence="1" id="KW-0732">Signal</keyword>
<name>A0A1I7ZH46_9BILA</name>
<dbReference type="Pfam" id="PF01682">
    <property type="entry name" value="DB"/>
    <property type="match status" value="1"/>
</dbReference>
<evidence type="ECO:0000313" key="4">
    <source>
        <dbReference type="WBParaSite" id="L893_g26372.t2"/>
    </source>
</evidence>
<accession>A0A1I7ZH46</accession>
<keyword evidence="3" id="KW-1185">Reference proteome</keyword>
<evidence type="ECO:0000259" key="2">
    <source>
        <dbReference type="Pfam" id="PF01682"/>
    </source>
</evidence>
<proteinExistence type="predicted"/>
<dbReference type="PANTHER" id="PTHR46705:SF6">
    <property type="entry name" value="DOMAIN OF UNKNOWN FUNCTION DB DOMAIN-CONTAINING PROTEIN"/>
    <property type="match status" value="1"/>
</dbReference>
<reference evidence="4" key="1">
    <citation type="submission" date="2016-11" db="UniProtKB">
        <authorList>
            <consortium name="WormBaseParasite"/>
        </authorList>
    </citation>
    <scope>IDENTIFICATION</scope>
</reference>
<feature type="signal peptide" evidence="1">
    <location>
        <begin position="1"/>
        <end position="22"/>
    </location>
</feature>